<keyword evidence="3" id="KW-1185">Reference proteome</keyword>
<dbReference type="GO" id="GO:0016787">
    <property type="term" value="F:hydrolase activity"/>
    <property type="evidence" value="ECO:0007669"/>
    <property type="project" value="UniProtKB-KW"/>
</dbReference>
<evidence type="ECO:0000256" key="1">
    <source>
        <dbReference type="SAM" id="Phobius"/>
    </source>
</evidence>
<reference evidence="2 3" key="2">
    <citation type="submission" date="2020-06" db="EMBL/GenBank/DDBJ databases">
        <title>Antribacter stalactiti gen. nov., sp. nov., a new member of the family Nacardiaceae isolated from a cave.</title>
        <authorList>
            <person name="Kim I.S."/>
        </authorList>
    </citation>
    <scope>NUCLEOTIDE SEQUENCE [LARGE SCALE GENOMIC DNA]</scope>
    <source>
        <strain evidence="2 3">YC2-7</strain>
    </source>
</reference>
<keyword evidence="1" id="KW-0812">Transmembrane</keyword>
<dbReference type="InterPro" id="IPR016516">
    <property type="entry name" value="UCP07580"/>
</dbReference>
<keyword evidence="1" id="KW-0472">Membrane</keyword>
<reference evidence="2 3" key="1">
    <citation type="submission" date="2019-05" db="EMBL/GenBank/DDBJ databases">
        <authorList>
            <person name="Lee S.D."/>
        </authorList>
    </citation>
    <scope>NUCLEOTIDE SEQUENCE [LARGE SCALE GENOMIC DNA]</scope>
    <source>
        <strain evidence="2 3">YC2-7</strain>
    </source>
</reference>
<evidence type="ECO:0000313" key="2">
    <source>
        <dbReference type="EMBL" id="NMN95579.1"/>
    </source>
</evidence>
<keyword evidence="2" id="KW-0378">Hydrolase</keyword>
<comment type="caution">
    <text evidence="2">The sequence shown here is derived from an EMBL/GenBank/DDBJ whole genome shotgun (WGS) entry which is preliminary data.</text>
</comment>
<dbReference type="PANTHER" id="PTHR39456">
    <property type="entry name" value="METAL-DEPENDENT HYDROLASE"/>
    <property type="match status" value="1"/>
</dbReference>
<dbReference type="AlphaFoldDB" id="A0A848KB92"/>
<dbReference type="PANTHER" id="PTHR39456:SF1">
    <property type="entry name" value="METAL-DEPENDENT HYDROLASE"/>
    <property type="match status" value="1"/>
</dbReference>
<dbReference type="Pfam" id="PF10118">
    <property type="entry name" value="Metal_hydrol"/>
    <property type="match status" value="1"/>
</dbReference>
<proteinExistence type="predicted"/>
<accession>A0A848KB92</accession>
<organism evidence="2 3">
    <name type="scientific">Antrihabitans stalactiti</name>
    <dbReference type="NCBI Taxonomy" id="2584121"/>
    <lineage>
        <taxon>Bacteria</taxon>
        <taxon>Bacillati</taxon>
        <taxon>Actinomycetota</taxon>
        <taxon>Actinomycetes</taxon>
        <taxon>Mycobacteriales</taxon>
        <taxon>Nocardiaceae</taxon>
        <taxon>Antrihabitans</taxon>
    </lineage>
</organism>
<dbReference type="PIRSF" id="PIRSF007580">
    <property type="entry name" value="UCP07580"/>
    <property type="match status" value="1"/>
</dbReference>
<gene>
    <name evidence="2" type="ORF">FGL95_11095</name>
</gene>
<evidence type="ECO:0000313" key="3">
    <source>
        <dbReference type="Proteomes" id="UP000535543"/>
    </source>
</evidence>
<dbReference type="Proteomes" id="UP000535543">
    <property type="component" value="Unassembled WGS sequence"/>
</dbReference>
<feature type="transmembrane region" description="Helical" evidence="1">
    <location>
        <begin position="208"/>
        <end position="230"/>
    </location>
</feature>
<dbReference type="EMBL" id="VCQU01000003">
    <property type="protein sequence ID" value="NMN95579.1"/>
    <property type="molecule type" value="Genomic_DNA"/>
</dbReference>
<keyword evidence="1" id="KW-1133">Transmembrane helix</keyword>
<sequence>MLVVVRQSSPAEEEITVNAQPIPQRVVKTRRIAFSYPSGGLNQHYVQGDLVMSHAVAVLSAMFPEGEDFFVRAVKHYADRVTDPQLKAQVKGFIGQEITHGREHRALNDRLRAMGYPTRLVDRFTHWLMIRTDRIVPKRFQLAVTAALEHYTATVAERLLTSPEAQELLGENEVRSMLLWHALEESEHKAVAFEVYRHTGGSERLRIVTMYVVNLLFFPIVVGFTALSLLGDRATYNPVRLIRSLAALRHSPFLARVVIEHLRAYNHSGFHPDDFDASELLDRWRTELFGEQGVLADHLK</sequence>
<protein>
    <submittedName>
        <fullName evidence="2">Metal-dependent hydrolase</fullName>
    </submittedName>
</protein>
<name>A0A848KB92_9NOCA</name>